<evidence type="ECO:0000313" key="3">
    <source>
        <dbReference type="EMBL" id="PMD31948.1"/>
    </source>
</evidence>
<dbReference type="PANTHER" id="PTHR47784:SF5">
    <property type="entry name" value="STEROL UPTAKE CONTROL PROTEIN 2"/>
    <property type="match status" value="1"/>
</dbReference>
<dbReference type="Pfam" id="PF00172">
    <property type="entry name" value="Zn_clus"/>
    <property type="match status" value="1"/>
</dbReference>
<dbReference type="PROSITE" id="PS00463">
    <property type="entry name" value="ZN2_CY6_FUNGAL_1"/>
    <property type="match status" value="1"/>
</dbReference>
<dbReference type="InterPro" id="IPR001138">
    <property type="entry name" value="Zn2Cys6_DnaBD"/>
</dbReference>
<dbReference type="PROSITE" id="PS50048">
    <property type="entry name" value="ZN2_CY6_FUNGAL_2"/>
    <property type="match status" value="1"/>
</dbReference>
<accession>A0A2J6R0A1</accession>
<keyword evidence="1" id="KW-0539">Nucleus</keyword>
<dbReference type="InterPro" id="IPR036864">
    <property type="entry name" value="Zn2-C6_fun-type_DNA-bd_sf"/>
</dbReference>
<gene>
    <name evidence="3" type="ORF">L207DRAFT_500287</name>
</gene>
<dbReference type="CDD" id="cd00067">
    <property type="entry name" value="GAL4"/>
    <property type="match status" value="1"/>
</dbReference>
<evidence type="ECO:0000313" key="4">
    <source>
        <dbReference type="Proteomes" id="UP000235786"/>
    </source>
</evidence>
<organism evidence="3 4">
    <name type="scientific">Hyaloscypha variabilis (strain UAMH 11265 / GT02V1 / F)</name>
    <name type="common">Meliniomyces variabilis</name>
    <dbReference type="NCBI Taxonomy" id="1149755"/>
    <lineage>
        <taxon>Eukaryota</taxon>
        <taxon>Fungi</taxon>
        <taxon>Dikarya</taxon>
        <taxon>Ascomycota</taxon>
        <taxon>Pezizomycotina</taxon>
        <taxon>Leotiomycetes</taxon>
        <taxon>Helotiales</taxon>
        <taxon>Hyaloscyphaceae</taxon>
        <taxon>Hyaloscypha</taxon>
        <taxon>Hyaloscypha variabilis</taxon>
    </lineage>
</organism>
<name>A0A2J6R0A1_HYAVF</name>
<reference evidence="3 4" key="1">
    <citation type="submission" date="2016-04" db="EMBL/GenBank/DDBJ databases">
        <title>A degradative enzymes factory behind the ericoid mycorrhizal symbiosis.</title>
        <authorList>
            <consortium name="DOE Joint Genome Institute"/>
            <person name="Martino E."/>
            <person name="Morin E."/>
            <person name="Grelet G."/>
            <person name="Kuo A."/>
            <person name="Kohler A."/>
            <person name="Daghino S."/>
            <person name="Barry K."/>
            <person name="Choi C."/>
            <person name="Cichocki N."/>
            <person name="Clum A."/>
            <person name="Copeland A."/>
            <person name="Hainaut M."/>
            <person name="Haridas S."/>
            <person name="Labutti K."/>
            <person name="Lindquist E."/>
            <person name="Lipzen A."/>
            <person name="Khouja H.-R."/>
            <person name="Murat C."/>
            <person name="Ohm R."/>
            <person name="Olson A."/>
            <person name="Spatafora J."/>
            <person name="Veneault-Fourrey C."/>
            <person name="Henrissat B."/>
            <person name="Grigoriev I."/>
            <person name="Martin F."/>
            <person name="Perotto S."/>
        </authorList>
    </citation>
    <scope>NUCLEOTIDE SEQUENCE [LARGE SCALE GENOMIC DNA]</scope>
    <source>
        <strain evidence="3 4">F</strain>
    </source>
</reference>
<dbReference type="SMART" id="SM00066">
    <property type="entry name" value="GAL4"/>
    <property type="match status" value="1"/>
</dbReference>
<evidence type="ECO:0000256" key="1">
    <source>
        <dbReference type="ARBA" id="ARBA00023242"/>
    </source>
</evidence>
<dbReference type="InterPro" id="IPR053157">
    <property type="entry name" value="Sterol_Uptake_Regulator"/>
</dbReference>
<dbReference type="Proteomes" id="UP000235786">
    <property type="component" value="Unassembled WGS sequence"/>
</dbReference>
<evidence type="ECO:0000259" key="2">
    <source>
        <dbReference type="PROSITE" id="PS50048"/>
    </source>
</evidence>
<protein>
    <recommendedName>
        <fullName evidence="2">Zn(2)-C6 fungal-type domain-containing protein</fullName>
    </recommendedName>
</protein>
<dbReference type="SUPFAM" id="SSF57701">
    <property type="entry name" value="Zn2/Cys6 DNA-binding domain"/>
    <property type="match status" value="1"/>
</dbReference>
<dbReference type="EMBL" id="KZ613960">
    <property type="protein sequence ID" value="PMD31948.1"/>
    <property type="molecule type" value="Genomic_DNA"/>
</dbReference>
<dbReference type="PANTHER" id="PTHR47784">
    <property type="entry name" value="STEROL UPTAKE CONTROL PROTEIN 2"/>
    <property type="match status" value="1"/>
</dbReference>
<dbReference type="GO" id="GO:0001228">
    <property type="term" value="F:DNA-binding transcription activator activity, RNA polymerase II-specific"/>
    <property type="evidence" value="ECO:0007669"/>
    <property type="project" value="TreeGrafter"/>
</dbReference>
<sequence length="380" mass="42361">MLTQPNMLHQKISHRKVRTGCLQCKRRHVKCDETKPSCLNCIRYPSECTYKNKTEATLKSDIAAPHILPKPEPSAASTSNPDLSIWNLKLLHHWKVSTSVSLADDPTLQLAMRDVLPRLAIDHKCLLHAIMAITALHLARVGSEDNETNFLLAAHHHSLALPLIRSELEAINEENCHAVYACGHLVTKYAFAASATSSEDHVFSSGTGEVSEFLPLVRGAFAVAGYCMNWLVAGPLGPSMERPRDENPSFALNPDDAYLSRLLPVLRARESADTEACCEALNAIRRLLAMAATPNQTIAVKTLVLSWPAQISQDYIELMSKRKPEALVVLAHYCIMLKMIDSFWFMEGCAARLLEQCRRDLSEEWHPHIEWPISVVGSNE</sequence>
<dbReference type="Pfam" id="PF11951">
    <property type="entry name" value="Fungal_trans_2"/>
    <property type="match status" value="1"/>
</dbReference>
<dbReference type="InterPro" id="IPR021858">
    <property type="entry name" value="Fun_TF"/>
</dbReference>
<proteinExistence type="predicted"/>
<dbReference type="Gene3D" id="4.10.240.10">
    <property type="entry name" value="Zn(2)-C6 fungal-type DNA-binding domain"/>
    <property type="match status" value="1"/>
</dbReference>
<dbReference type="STRING" id="1149755.A0A2J6R0A1"/>
<dbReference type="GO" id="GO:0008270">
    <property type="term" value="F:zinc ion binding"/>
    <property type="evidence" value="ECO:0007669"/>
    <property type="project" value="InterPro"/>
</dbReference>
<dbReference type="AlphaFoldDB" id="A0A2J6R0A1"/>
<feature type="domain" description="Zn(2)-C6 fungal-type" evidence="2">
    <location>
        <begin position="20"/>
        <end position="50"/>
    </location>
</feature>
<keyword evidence="4" id="KW-1185">Reference proteome</keyword>
<dbReference type="OrthoDB" id="5386330at2759"/>